<dbReference type="OrthoDB" id="594879at2"/>
<dbReference type="GO" id="GO:0004869">
    <property type="term" value="F:cysteine-type endopeptidase inhibitor activity"/>
    <property type="evidence" value="ECO:0007669"/>
    <property type="project" value="UniProtKB-KW"/>
</dbReference>
<feature type="domain" description="Proteinase inhibitor I42 chagasin" evidence="3">
    <location>
        <begin position="37"/>
        <end position="121"/>
    </location>
</feature>
<dbReference type="SUPFAM" id="SSF141066">
    <property type="entry name" value="ICP-like"/>
    <property type="match status" value="1"/>
</dbReference>
<dbReference type="Proteomes" id="UP000293874">
    <property type="component" value="Unassembled WGS sequence"/>
</dbReference>
<keyword evidence="2" id="KW-0789">Thiol protease inhibitor</keyword>
<evidence type="ECO:0000259" key="3">
    <source>
        <dbReference type="Pfam" id="PF09394"/>
    </source>
</evidence>
<evidence type="ECO:0000256" key="1">
    <source>
        <dbReference type="ARBA" id="ARBA00022690"/>
    </source>
</evidence>
<keyword evidence="1" id="KW-0646">Protease inhibitor</keyword>
<dbReference type="Pfam" id="PF09394">
    <property type="entry name" value="Inhibitor_I42"/>
    <property type="match status" value="1"/>
</dbReference>
<protein>
    <submittedName>
        <fullName evidence="4">Chagasin family peptidase inhibitor I42</fullName>
    </submittedName>
</protein>
<dbReference type="EMBL" id="SGXA01000001">
    <property type="protein sequence ID" value="RZS76257.1"/>
    <property type="molecule type" value="Genomic_DNA"/>
</dbReference>
<keyword evidence="5" id="KW-1185">Reference proteome</keyword>
<name>A0A4V2F271_9BACT</name>
<evidence type="ECO:0000256" key="2">
    <source>
        <dbReference type="ARBA" id="ARBA00022704"/>
    </source>
</evidence>
<evidence type="ECO:0000313" key="4">
    <source>
        <dbReference type="EMBL" id="RZS76257.1"/>
    </source>
</evidence>
<accession>A0A4V2F271</accession>
<dbReference type="InterPro" id="IPR036331">
    <property type="entry name" value="Chagasin-like_sf"/>
</dbReference>
<comment type="caution">
    <text evidence="4">The sequence shown here is derived from an EMBL/GenBank/DDBJ whole genome shotgun (WGS) entry which is preliminary data.</text>
</comment>
<dbReference type="Gene3D" id="2.60.40.2020">
    <property type="match status" value="1"/>
</dbReference>
<dbReference type="InterPro" id="IPR018990">
    <property type="entry name" value="Prot_inh_I42_chagasin"/>
</dbReference>
<reference evidence="4 5" key="1">
    <citation type="submission" date="2019-02" db="EMBL/GenBank/DDBJ databases">
        <title>Genomic Encyclopedia of Type Strains, Phase IV (KMG-IV): sequencing the most valuable type-strain genomes for metagenomic binning, comparative biology and taxonomic classification.</title>
        <authorList>
            <person name="Goeker M."/>
        </authorList>
    </citation>
    <scope>NUCLEOTIDE SEQUENCE [LARGE SCALE GENOMIC DNA]</scope>
    <source>
        <strain evidence="4 5">DSM 18116</strain>
    </source>
</reference>
<proteinExistence type="predicted"/>
<gene>
    <name evidence="4" type="ORF">EV199_2137</name>
</gene>
<sequence length="130" mass="14420">MKNTLLVLTACMFVYCGASKKGITHVTLKEKEDSLLVKSNANFAVEIPLQSGTGNSWEFDALSVQSKLVSRSTANIPSTEENMPGGTIVEVFTFKAPAGFREETLTFTLRRPWEKKNAPAEVRLLKLKRL</sequence>
<evidence type="ECO:0000313" key="5">
    <source>
        <dbReference type="Proteomes" id="UP000293874"/>
    </source>
</evidence>
<dbReference type="AlphaFoldDB" id="A0A4V2F271"/>
<organism evidence="4 5">
    <name type="scientific">Pseudobacter ginsenosidimutans</name>
    <dbReference type="NCBI Taxonomy" id="661488"/>
    <lineage>
        <taxon>Bacteria</taxon>
        <taxon>Pseudomonadati</taxon>
        <taxon>Bacteroidota</taxon>
        <taxon>Chitinophagia</taxon>
        <taxon>Chitinophagales</taxon>
        <taxon>Chitinophagaceae</taxon>
        <taxon>Pseudobacter</taxon>
    </lineage>
</organism>
<dbReference type="RefSeq" id="WP_130540568.1">
    <property type="nucleotide sequence ID" value="NZ_CP042431.1"/>
</dbReference>